<dbReference type="CDD" id="cd00037">
    <property type="entry name" value="CLECT"/>
    <property type="match status" value="1"/>
</dbReference>
<dbReference type="InterPro" id="IPR016186">
    <property type="entry name" value="C-type_lectin-like/link_sf"/>
</dbReference>
<keyword evidence="1" id="KW-0732">Signal</keyword>
<evidence type="ECO:0000313" key="3">
    <source>
        <dbReference type="Proteomes" id="UP000887540"/>
    </source>
</evidence>
<evidence type="ECO:0000313" key="4">
    <source>
        <dbReference type="WBParaSite" id="ACRNAN_scaffold2867.g7584.t1"/>
    </source>
</evidence>
<keyword evidence="3" id="KW-1185">Reference proteome</keyword>
<feature type="domain" description="C-type lectin" evidence="2">
    <location>
        <begin position="196"/>
        <end position="356"/>
    </location>
</feature>
<dbReference type="InterPro" id="IPR001304">
    <property type="entry name" value="C-type_lectin-like"/>
</dbReference>
<dbReference type="InterPro" id="IPR016187">
    <property type="entry name" value="CTDL_fold"/>
</dbReference>
<feature type="chain" id="PRO_5037587328" evidence="1">
    <location>
        <begin position="18"/>
        <end position="362"/>
    </location>
</feature>
<reference evidence="4" key="1">
    <citation type="submission" date="2022-11" db="UniProtKB">
        <authorList>
            <consortium name="WormBaseParasite"/>
        </authorList>
    </citation>
    <scope>IDENTIFICATION</scope>
</reference>
<name>A0A914DLC5_9BILA</name>
<evidence type="ECO:0000256" key="1">
    <source>
        <dbReference type="SAM" id="SignalP"/>
    </source>
</evidence>
<sequence>MLLQVWLLASWISIVVAYNALDTVLEKKCNFLRTRTRTGFVGNSCFACTKEAYNTSLKDWPTLHKKCVDINGYKGRMAFIRTEEQIEELVKLKVVKEHGRYYIGAKQDPPSDCGAQLCKRNKHILSWFYMDESGQKQGELNANLWLRNEPNNQGDTPPENVVTLEQLDQNKLGFNDANGQQQPFPILCEYPNILQCSDRYTLIGNKCYQVKFGADGVGATPKQAEEDCQKDGGRLPSIHSDKQNTLIADFARKFWDKREKDGLIPKDSADPWLQHGPVLFGLKFDDEWKNFDKSLADYFRWFYLEGKGHPNVAFPPAEYKHTVFFAATNGNNGVATFAYWANVYKDGQDVPSYICEVDPTIE</sequence>
<protein>
    <submittedName>
        <fullName evidence="4">C-type lectin domain-containing protein</fullName>
    </submittedName>
</protein>
<proteinExistence type="predicted"/>
<feature type="domain" description="C-type lectin" evidence="2">
    <location>
        <begin position="36"/>
        <end position="189"/>
    </location>
</feature>
<accession>A0A914DLC5</accession>
<evidence type="ECO:0000259" key="2">
    <source>
        <dbReference type="SMART" id="SM00034"/>
    </source>
</evidence>
<dbReference type="SMART" id="SM00034">
    <property type="entry name" value="CLECT"/>
    <property type="match status" value="2"/>
</dbReference>
<dbReference type="InterPro" id="IPR050111">
    <property type="entry name" value="C-type_lectin/snaclec_domain"/>
</dbReference>
<feature type="signal peptide" evidence="1">
    <location>
        <begin position="1"/>
        <end position="17"/>
    </location>
</feature>
<dbReference type="SUPFAM" id="SSF56436">
    <property type="entry name" value="C-type lectin-like"/>
    <property type="match status" value="2"/>
</dbReference>
<dbReference type="Proteomes" id="UP000887540">
    <property type="component" value="Unplaced"/>
</dbReference>
<dbReference type="PANTHER" id="PTHR22803">
    <property type="entry name" value="MANNOSE, PHOSPHOLIPASE, LECTIN RECEPTOR RELATED"/>
    <property type="match status" value="1"/>
</dbReference>
<dbReference type="Gene3D" id="3.10.100.10">
    <property type="entry name" value="Mannose-Binding Protein A, subunit A"/>
    <property type="match status" value="2"/>
</dbReference>
<organism evidence="3 4">
    <name type="scientific">Acrobeloides nanus</name>
    <dbReference type="NCBI Taxonomy" id="290746"/>
    <lineage>
        <taxon>Eukaryota</taxon>
        <taxon>Metazoa</taxon>
        <taxon>Ecdysozoa</taxon>
        <taxon>Nematoda</taxon>
        <taxon>Chromadorea</taxon>
        <taxon>Rhabditida</taxon>
        <taxon>Tylenchina</taxon>
        <taxon>Cephalobomorpha</taxon>
        <taxon>Cephaloboidea</taxon>
        <taxon>Cephalobidae</taxon>
        <taxon>Acrobeloides</taxon>
    </lineage>
</organism>
<dbReference type="WBParaSite" id="ACRNAN_scaffold2867.g7584.t1">
    <property type="protein sequence ID" value="ACRNAN_scaffold2867.g7584.t1"/>
    <property type="gene ID" value="ACRNAN_scaffold2867.g7584"/>
</dbReference>
<dbReference type="AlphaFoldDB" id="A0A914DLC5"/>